<gene>
    <name evidence="2" type="ORF">SEMRO_503_G155841.1</name>
</gene>
<dbReference type="PROSITE" id="PS00814">
    <property type="entry name" value="ADX"/>
    <property type="match status" value="1"/>
</dbReference>
<dbReference type="EMBL" id="CAICTM010000502">
    <property type="protein sequence ID" value="CAB9511793.1"/>
    <property type="molecule type" value="Genomic_DNA"/>
</dbReference>
<dbReference type="Proteomes" id="UP001153069">
    <property type="component" value="Unassembled WGS sequence"/>
</dbReference>
<evidence type="ECO:0000256" key="1">
    <source>
        <dbReference type="SAM" id="MobiDB-lite"/>
    </source>
</evidence>
<feature type="compositionally biased region" description="Basic and acidic residues" evidence="1">
    <location>
        <begin position="12"/>
        <end position="35"/>
    </location>
</feature>
<feature type="region of interest" description="Disordered" evidence="1">
    <location>
        <begin position="1"/>
        <end position="35"/>
    </location>
</feature>
<feature type="compositionally biased region" description="Basic residues" evidence="1">
    <location>
        <begin position="1"/>
        <end position="11"/>
    </location>
</feature>
<dbReference type="GO" id="GO:0140647">
    <property type="term" value="P:P450-containing electron transport chain"/>
    <property type="evidence" value="ECO:0007669"/>
    <property type="project" value="InterPro"/>
</dbReference>
<accession>A0A9N8HE91</accession>
<evidence type="ECO:0000313" key="3">
    <source>
        <dbReference type="Proteomes" id="UP001153069"/>
    </source>
</evidence>
<dbReference type="GO" id="GO:0051537">
    <property type="term" value="F:2 iron, 2 sulfur cluster binding"/>
    <property type="evidence" value="ECO:0007669"/>
    <property type="project" value="InterPro"/>
</dbReference>
<organism evidence="2 3">
    <name type="scientific">Seminavis robusta</name>
    <dbReference type="NCBI Taxonomy" id="568900"/>
    <lineage>
        <taxon>Eukaryota</taxon>
        <taxon>Sar</taxon>
        <taxon>Stramenopiles</taxon>
        <taxon>Ochrophyta</taxon>
        <taxon>Bacillariophyta</taxon>
        <taxon>Bacillariophyceae</taxon>
        <taxon>Bacillariophycidae</taxon>
        <taxon>Naviculales</taxon>
        <taxon>Naviculaceae</taxon>
        <taxon>Seminavis</taxon>
    </lineage>
</organism>
<comment type="caution">
    <text evidence="2">The sequence shown here is derived from an EMBL/GenBank/DDBJ whole genome shotgun (WGS) entry which is preliminary data.</text>
</comment>
<sequence>MSSKHSKKRKKDREECESYFERESESGKTKEIDKSMALPHAEKDFRQAWVGAIQRNGTTKLPKKAWMDTHCMKLNSKQNTVALYTKHYTKGCPIRSVMMHGTNMPRKQRKKDAVDSICRTSGCIIPDHHRWLLKSEKVSRECCGSSLMCSTCHADIPFPCSHYPPCEWRVISKNCCSNCKLDANQAETELETVGSNNNAQEMLLMDEVNKRSVIASSASFTTSKENSERRRDTEGHERVGGCLYNSNAISPMDKNFHKAWVRVIHENGTTKLPKKPWMKTCCMKLQSKQVTIHVPEHGAQPPPVVMMRGTNMPRQPKIRHAIDSMCRTPDCIIPNHHHWISIEEKRSRQFCGSDLMCPTCSLEIPFPCVHNPPCEWEVVAKEGCLGCRNKYEE</sequence>
<protein>
    <submittedName>
        <fullName evidence="2">Uncharacterized protein</fullName>
    </submittedName>
</protein>
<reference evidence="2" key="1">
    <citation type="submission" date="2020-06" db="EMBL/GenBank/DDBJ databases">
        <authorList>
            <consortium name="Plant Systems Biology data submission"/>
        </authorList>
    </citation>
    <scope>NUCLEOTIDE SEQUENCE</scope>
    <source>
        <strain evidence="2">D6</strain>
    </source>
</reference>
<keyword evidence="3" id="KW-1185">Reference proteome</keyword>
<dbReference type="InterPro" id="IPR018298">
    <property type="entry name" value="Adrenodoxin_Fe-S_BS"/>
</dbReference>
<evidence type="ECO:0000313" key="2">
    <source>
        <dbReference type="EMBL" id="CAB9511793.1"/>
    </source>
</evidence>
<name>A0A9N8HE91_9STRA</name>
<dbReference type="AlphaFoldDB" id="A0A9N8HE91"/>
<proteinExistence type="predicted"/>